<dbReference type="InParanoid" id="M1ZBR7"/>
<dbReference type="AlphaFoldDB" id="M1ZBR7"/>
<proteinExistence type="predicted"/>
<dbReference type="HOGENOM" id="CLU_2143207_0_0_0"/>
<name>M1ZBR7_NITG3</name>
<sequence length="112" mass="11868">MRIPTARRVQLLVIGVAMLCSGITPILAGPKSSETDPTPDCQEIMSLKVGPSESDSASCEPETEPDSKGVEDPTDAKPGTEEKSGQKNETPRKPLPQCSDPLFAEANPALCF</sequence>
<reference evidence="2 3" key="1">
    <citation type="journal article" date="2013" name="Front. Microbiol.">
        <title>The genome of Nitrospina gracilis illuminates the metabolism and evolution of the major marine nitrite oxidizer.</title>
        <authorList>
            <person name="Luecker S."/>
            <person name="Nowka B."/>
            <person name="Rattei T."/>
            <person name="Spieck E."/>
            <person name="and Daims H."/>
        </authorList>
    </citation>
    <scope>NUCLEOTIDE SEQUENCE [LARGE SCALE GENOMIC DNA]</scope>
    <source>
        <strain evidence="2 3">3/211</strain>
    </source>
</reference>
<feature type="region of interest" description="Disordered" evidence="1">
    <location>
        <begin position="25"/>
        <end position="112"/>
    </location>
</feature>
<accession>M1ZBR7</accession>
<evidence type="ECO:0000313" key="3">
    <source>
        <dbReference type="Proteomes" id="UP000011704"/>
    </source>
</evidence>
<evidence type="ECO:0000313" key="2">
    <source>
        <dbReference type="EMBL" id="CCQ90649.1"/>
    </source>
</evidence>
<dbReference type="Proteomes" id="UP000011704">
    <property type="component" value="Unassembled WGS sequence"/>
</dbReference>
<evidence type="ECO:0000256" key="1">
    <source>
        <dbReference type="SAM" id="MobiDB-lite"/>
    </source>
</evidence>
<keyword evidence="3" id="KW-1185">Reference proteome</keyword>
<dbReference type="EMBL" id="CAQJ01000037">
    <property type="protein sequence ID" value="CCQ90649.1"/>
    <property type="molecule type" value="Genomic_DNA"/>
</dbReference>
<protein>
    <submittedName>
        <fullName evidence="2">Uncharacterized protein</fullName>
    </submittedName>
</protein>
<comment type="caution">
    <text evidence="2">The sequence shown here is derived from an EMBL/GenBank/DDBJ whole genome shotgun (WGS) entry which is preliminary data.</text>
</comment>
<organism evidence="2 3">
    <name type="scientific">Nitrospina gracilis (strain 3/211)</name>
    <dbReference type="NCBI Taxonomy" id="1266370"/>
    <lineage>
        <taxon>Bacteria</taxon>
        <taxon>Pseudomonadati</taxon>
        <taxon>Nitrospinota/Tectimicrobiota group</taxon>
        <taxon>Nitrospinota</taxon>
        <taxon>Nitrospinia</taxon>
        <taxon>Nitrospinales</taxon>
        <taxon>Nitrospinaceae</taxon>
        <taxon>Nitrospina</taxon>
    </lineage>
</organism>
<gene>
    <name evidence="2" type="ORF">NITGR_330047</name>
</gene>
<feature type="compositionally biased region" description="Basic and acidic residues" evidence="1">
    <location>
        <begin position="65"/>
        <end position="92"/>
    </location>
</feature>